<protein>
    <submittedName>
        <fullName evidence="1">Uncharacterized protein</fullName>
    </submittedName>
</protein>
<gene>
    <name evidence="1" type="ORF">AVEN_265173_1</name>
</gene>
<dbReference type="AlphaFoldDB" id="A0A4Y2CS53"/>
<proteinExistence type="predicted"/>
<dbReference type="EMBL" id="BGPR01000223">
    <property type="protein sequence ID" value="GBM06115.1"/>
    <property type="molecule type" value="Genomic_DNA"/>
</dbReference>
<name>A0A4Y2CS53_ARAVE</name>
<keyword evidence="2" id="KW-1185">Reference proteome</keyword>
<accession>A0A4Y2CS53</accession>
<comment type="caution">
    <text evidence="1">The sequence shown here is derived from an EMBL/GenBank/DDBJ whole genome shotgun (WGS) entry which is preliminary data.</text>
</comment>
<sequence length="103" mass="11458">MVFTQQSVGRELPLSCQGIQGLPNDSHCNGSSTEAGVLVVITGHDPTPPVGGTYYHWREVTRPPPLLCPRRSEIPLTYLADSYPRLVLPPREIEIQGKEYFIL</sequence>
<organism evidence="1 2">
    <name type="scientific">Araneus ventricosus</name>
    <name type="common">Orbweaver spider</name>
    <name type="synonym">Epeira ventricosa</name>
    <dbReference type="NCBI Taxonomy" id="182803"/>
    <lineage>
        <taxon>Eukaryota</taxon>
        <taxon>Metazoa</taxon>
        <taxon>Ecdysozoa</taxon>
        <taxon>Arthropoda</taxon>
        <taxon>Chelicerata</taxon>
        <taxon>Arachnida</taxon>
        <taxon>Araneae</taxon>
        <taxon>Araneomorphae</taxon>
        <taxon>Entelegynae</taxon>
        <taxon>Araneoidea</taxon>
        <taxon>Araneidae</taxon>
        <taxon>Araneus</taxon>
    </lineage>
</organism>
<evidence type="ECO:0000313" key="1">
    <source>
        <dbReference type="EMBL" id="GBM06115.1"/>
    </source>
</evidence>
<reference evidence="1 2" key="1">
    <citation type="journal article" date="2019" name="Sci. Rep.">
        <title>Orb-weaving spider Araneus ventricosus genome elucidates the spidroin gene catalogue.</title>
        <authorList>
            <person name="Kono N."/>
            <person name="Nakamura H."/>
            <person name="Ohtoshi R."/>
            <person name="Moran D.A.P."/>
            <person name="Shinohara A."/>
            <person name="Yoshida Y."/>
            <person name="Fujiwara M."/>
            <person name="Mori M."/>
            <person name="Tomita M."/>
            <person name="Arakawa K."/>
        </authorList>
    </citation>
    <scope>NUCLEOTIDE SEQUENCE [LARGE SCALE GENOMIC DNA]</scope>
</reference>
<dbReference type="Proteomes" id="UP000499080">
    <property type="component" value="Unassembled WGS sequence"/>
</dbReference>
<evidence type="ECO:0000313" key="2">
    <source>
        <dbReference type="Proteomes" id="UP000499080"/>
    </source>
</evidence>